<evidence type="ECO:0000313" key="4">
    <source>
        <dbReference type="EMBL" id="KXL53306.1"/>
    </source>
</evidence>
<comment type="caution">
    <text evidence="4">The sequence shown here is derived from an EMBL/GenBank/DDBJ whole genome shotgun (WGS) entry which is preliminary data.</text>
</comment>
<proteinExistence type="predicted"/>
<accession>A0A136WFH1</accession>
<keyword evidence="2" id="KW-0472">Membrane</keyword>
<dbReference type="GO" id="GO:0006935">
    <property type="term" value="P:chemotaxis"/>
    <property type="evidence" value="ECO:0007669"/>
    <property type="project" value="UniProtKB-KW"/>
</dbReference>
<dbReference type="OrthoDB" id="9788100at2"/>
<dbReference type="AlphaFoldDB" id="A0A136WFH1"/>
<dbReference type="EC" id="3.-.-.-" evidence="4"/>
<keyword evidence="4" id="KW-0378">Hydrolase</keyword>
<feature type="transmembrane region" description="Helical" evidence="2">
    <location>
        <begin position="40"/>
        <end position="60"/>
    </location>
</feature>
<dbReference type="GO" id="GO:0016787">
    <property type="term" value="F:hydrolase activity"/>
    <property type="evidence" value="ECO:0007669"/>
    <property type="project" value="UniProtKB-KW"/>
</dbReference>
<keyword evidence="1" id="KW-0145">Chemotaxis</keyword>
<evidence type="ECO:0000313" key="5">
    <source>
        <dbReference type="Proteomes" id="UP000070539"/>
    </source>
</evidence>
<dbReference type="InterPro" id="IPR038756">
    <property type="entry name" value="CheX-like"/>
</dbReference>
<gene>
    <name evidence="4" type="primary">cheX</name>
    <name evidence="4" type="ORF">CLNEO_12770</name>
</gene>
<keyword evidence="2" id="KW-0812">Transmembrane</keyword>
<keyword evidence="5" id="KW-1185">Reference proteome</keyword>
<feature type="transmembrane region" description="Helical" evidence="2">
    <location>
        <begin position="6"/>
        <end position="28"/>
    </location>
</feature>
<dbReference type="InterPro" id="IPR028051">
    <property type="entry name" value="CheX-like_dom"/>
</dbReference>
<dbReference type="EMBL" id="LRVM01000003">
    <property type="protein sequence ID" value="KXL53306.1"/>
    <property type="molecule type" value="Genomic_DNA"/>
</dbReference>
<sequence>MNREIISAFSSAVVNIMPMLGISNIKLVNERKCGKQIESTGVIGIIGIIGELSGNVFFAMDEACGKKIASYMMGGMEVEEFGELAQSAISELSNMLAANASMILSETGKMIDISTPTLINGAFTVSSIFSEVICLEMLVEDMAFNIYLSVKEN</sequence>
<dbReference type="RefSeq" id="WP_066086191.1">
    <property type="nucleotide sequence ID" value="NZ_LRVM01000003.1"/>
</dbReference>
<dbReference type="PATRIC" id="fig|36847.3.peg.1479"/>
<dbReference type="PANTHER" id="PTHR39452">
    <property type="entry name" value="CHEY-P PHOSPHATASE CHEX"/>
    <property type="match status" value="1"/>
</dbReference>
<name>A0A136WFH1_9FIRM</name>
<evidence type="ECO:0000256" key="2">
    <source>
        <dbReference type="SAM" id="Phobius"/>
    </source>
</evidence>
<keyword evidence="2" id="KW-1133">Transmembrane helix</keyword>
<dbReference type="Proteomes" id="UP000070539">
    <property type="component" value="Unassembled WGS sequence"/>
</dbReference>
<dbReference type="PANTHER" id="PTHR39452:SF1">
    <property type="entry name" value="CHEY-P PHOSPHATASE CHEX"/>
    <property type="match status" value="1"/>
</dbReference>
<reference evidence="4 5" key="1">
    <citation type="submission" date="2016-01" db="EMBL/GenBank/DDBJ databases">
        <title>Genome sequence of Clostridium neopropionicum X4, DSM-3847.</title>
        <authorList>
            <person name="Poehlein A."/>
            <person name="Beck M.H."/>
            <person name="Bengelsdorf F.R."/>
            <person name="Daniel R."/>
            <person name="Duerre P."/>
        </authorList>
    </citation>
    <scope>NUCLEOTIDE SEQUENCE [LARGE SCALE GENOMIC DNA]</scope>
    <source>
        <strain evidence="4 5">DSM-3847</strain>
    </source>
</reference>
<dbReference type="SUPFAM" id="SSF103039">
    <property type="entry name" value="CheC-like"/>
    <property type="match status" value="1"/>
</dbReference>
<organism evidence="4 5">
    <name type="scientific">Anaerotignum neopropionicum</name>
    <dbReference type="NCBI Taxonomy" id="36847"/>
    <lineage>
        <taxon>Bacteria</taxon>
        <taxon>Bacillati</taxon>
        <taxon>Bacillota</taxon>
        <taxon>Clostridia</taxon>
        <taxon>Lachnospirales</taxon>
        <taxon>Anaerotignaceae</taxon>
        <taxon>Anaerotignum</taxon>
    </lineage>
</organism>
<dbReference type="InterPro" id="IPR028976">
    <property type="entry name" value="CheC-like_sf"/>
</dbReference>
<evidence type="ECO:0000256" key="1">
    <source>
        <dbReference type="ARBA" id="ARBA00022500"/>
    </source>
</evidence>
<dbReference type="Pfam" id="PF13690">
    <property type="entry name" value="CheX"/>
    <property type="match status" value="1"/>
</dbReference>
<protein>
    <submittedName>
        <fullName evidence="4">CheY-P phosphatase CheX</fullName>
        <ecNumber evidence="4">3.-.-.-</ecNumber>
    </submittedName>
</protein>
<evidence type="ECO:0000259" key="3">
    <source>
        <dbReference type="Pfam" id="PF13690"/>
    </source>
</evidence>
<dbReference type="Gene3D" id="3.40.1550.10">
    <property type="entry name" value="CheC-like"/>
    <property type="match status" value="1"/>
</dbReference>
<feature type="domain" description="Chemotaxis phosphatase CheX-like" evidence="3">
    <location>
        <begin position="42"/>
        <end position="122"/>
    </location>
</feature>
<dbReference type="CDD" id="cd17906">
    <property type="entry name" value="CheX"/>
    <property type="match status" value="1"/>
</dbReference>
<dbReference type="STRING" id="36847.CLNEO_12770"/>